<dbReference type="KEGG" id="tvd:SG34_005900"/>
<dbReference type="InterPro" id="IPR009056">
    <property type="entry name" value="Cyt_c-like_dom"/>
</dbReference>
<dbReference type="RefSeq" id="WP_053046779.1">
    <property type="nucleotide sequence ID" value="NZ_CP059733.1"/>
</dbReference>
<feature type="domain" description="Cytochrome c" evidence="6">
    <location>
        <begin position="151"/>
        <end position="233"/>
    </location>
</feature>
<dbReference type="Gene3D" id="1.10.760.10">
    <property type="entry name" value="Cytochrome c-like domain"/>
    <property type="match status" value="2"/>
</dbReference>
<dbReference type="InterPro" id="IPR036909">
    <property type="entry name" value="Cyt_c-like_dom_sf"/>
</dbReference>
<keyword evidence="3 4" id="KW-0408">Iron</keyword>
<feature type="signal peptide" evidence="5">
    <location>
        <begin position="1"/>
        <end position="26"/>
    </location>
</feature>
<dbReference type="GO" id="GO:0009055">
    <property type="term" value="F:electron transfer activity"/>
    <property type="evidence" value="ECO:0007669"/>
    <property type="project" value="InterPro"/>
</dbReference>
<accession>A0AAE9Z7B1</accession>
<organism evidence="7 8">
    <name type="scientific">Thalassomonas viridans</name>
    <dbReference type="NCBI Taxonomy" id="137584"/>
    <lineage>
        <taxon>Bacteria</taxon>
        <taxon>Pseudomonadati</taxon>
        <taxon>Pseudomonadota</taxon>
        <taxon>Gammaproteobacteria</taxon>
        <taxon>Alteromonadales</taxon>
        <taxon>Colwelliaceae</taxon>
        <taxon>Thalassomonas</taxon>
    </lineage>
</organism>
<reference evidence="7 8" key="2">
    <citation type="journal article" date="2022" name="Mar. Drugs">
        <title>Bioassay-Guided Fractionation Leads to the Detection of Cholic Acid Generated by the Rare Thalassomonas sp.</title>
        <authorList>
            <person name="Pheiffer F."/>
            <person name="Schneider Y.K."/>
            <person name="Hansen E.H."/>
            <person name="Andersen J.H."/>
            <person name="Isaksson J."/>
            <person name="Busche T."/>
            <person name="R C."/>
            <person name="Kalinowski J."/>
            <person name="Zyl L.V."/>
            <person name="Trindade M."/>
        </authorList>
    </citation>
    <scope>NUCLEOTIDE SEQUENCE [LARGE SCALE GENOMIC DNA]</scope>
    <source>
        <strain evidence="7 8">XOM25</strain>
    </source>
</reference>
<dbReference type="GO" id="GO:0020037">
    <property type="term" value="F:heme binding"/>
    <property type="evidence" value="ECO:0007669"/>
    <property type="project" value="InterPro"/>
</dbReference>
<evidence type="ECO:0000256" key="4">
    <source>
        <dbReference type="PROSITE-ProRule" id="PRU00433"/>
    </source>
</evidence>
<evidence type="ECO:0000313" key="8">
    <source>
        <dbReference type="Proteomes" id="UP000032352"/>
    </source>
</evidence>
<keyword evidence="8" id="KW-1185">Reference proteome</keyword>
<name>A0AAE9Z7B1_9GAMM</name>
<evidence type="ECO:0000259" key="6">
    <source>
        <dbReference type="PROSITE" id="PS51007"/>
    </source>
</evidence>
<evidence type="ECO:0000256" key="2">
    <source>
        <dbReference type="ARBA" id="ARBA00022723"/>
    </source>
</evidence>
<gene>
    <name evidence="7" type="ORF">SG34_005900</name>
</gene>
<evidence type="ECO:0000313" key="7">
    <source>
        <dbReference type="EMBL" id="WDE06452.1"/>
    </source>
</evidence>
<reference evidence="7 8" key="1">
    <citation type="journal article" date="2015" name="Genome Announc.">
        <title>Draft Genome Sequences of Marine Isolates of Thalassomonas viridans and Thalassomonas actiniarum.</title>
        <authorList>
            <person name="Olonade I."/>
            <person name="van Zyl L.J."/>
            <person name="Trindade M."/>
        </authorList>
    </citation>
    <scope>NUCLEOTIDE SEQUENCE [LARGE SCALE GENOMIC DNA]</scope>
    <source>
        <strain evidence="7 8">XOM25</strain>
    </source>
</reference>
<dbReference type="Pfam" id="PF00034">
    <property type="entry name" value="Cytochrom_C"/>
    <property type="match status" value="1"/>
</dbReference>
<dbReference type="AlphaFoldDB" id="A0AAE9Z7B1"/>
<proteinExistence type="predicted"/>
<dbReference type="GO" id="GO:0046872">
    <property type="term" value="F:metal ion binding"/>
    <property type="evidence" value="ECO:0007669"/>
    <property type="project" value="UniProtKB-KW"/>
</dbReference>
<protein>
    <submittedName>
        <fullName evidence="7">C-type cytochrome</fullName>
    </submittedName>
</protein>
<keyword evidence="2 4" id="KW-0479">Metal-binding</keyword>
<feature type="domain" description="Cytochrome c" evidence="6">
    <location>
        <begin position="28"/>
        <end position="135"/>
    </location>
</feature>
<feature type="chain" id="PRO_5042218284" evidence="5">
    <location>
        <begin position="27"/>
        <end position="234"/>
    </location>
</feature>
<dbReference type="PROSITE" id="PS51007">
    <property type="entry name" value="CYTC"/>
    <property type="match status" value="2"/>
</dbReference>
<keyword evidence="5" id="KW-0732">Signal</keyword>
<keyword evidence="1 4" id="KW-0349">Heme</keyword>
<sequence length="234" mass="26166">MKPSRLKKNSLALLSATLLLSGNAFSATGNEAGKQLFEKSCADCHSITSNDNITLEQRLKEKAPTLYYAGNKFNREWLQSWLTAPTRIRPGGHFFMDNVKVTDDGDIIDESKLGKHIAVNAEQAKQLTGYLMAQTPKTELIRQEKVTLGKTNRTLGEKDFHKFKGCGSCHQDEDGYGGVSGPELYTSVKRLQPEFIASYTKAPEKWDPKTLMPNRHLNDNSVKKLLNYLSVISQ</sequence>
<evidence type="ECO:0000256" key="1">
    <source>
        <dbReference type="ARBA" id="ARBA00022617"/>
    </source>
</evidence>
<dbReference type="Proteomes" id="UP000032352">
    <property type="component" value="Chromosome"/>
</dbReference>
<dbReference type="SUPFAM" id="SSF46626">
    <property type="entry name" value="Cytochrome c"/>
    <property type="match status" value="2"/>
</dbReference>
<dbReference type="EMBL" id="CP059733">
    <property type="protein sequence ID" value="WDE06452.1"/>
    <property type="molecule type" value="Genomic_DNA"/>
</dbReference>
<evidence type="ECO:0000256" key="5">
    <source>
        <dbReference type="SAM" id="SignalP"/>
    </source>
</evidence>
<evidence type="ECO:0000256" key="3">
    <source>
        <dbReference type="ARBA" id="ARBA00023004"/>
    </source>
</evidence>